<gene>
    <name evidence="1" type="ORF">Hypma_008491</name>
</gene>
<protein>
    <submittedName>
        <fullName evidence="1">Uncharacterized protein</fullName>
    </submittedName>
</protein>
<evidence type="ECO:0000313" key="1">
    <source>
        <dbReference type="EMBL" id="RDB24409.1"/>
    </source>
</evidence>
<evidence type="ECO:0000313" key="2">
    <source>
        <dbReference type="Proteomes" id="UP000076154"/>
    </source>
</evidence>
<comment type="caution">
    <text evidence="1">The sequence shown here is derived from an EMBL/GenBank/DDBJ whole genome shotgun (WGS) entry which is preliminary data.</text>
</comment>
<keyword evidence="2" id="KW-1185">Reference proteome</keyword>
<dbReference type="Proteomes" id="UP000076154">
    <property type="component" value="Unassembled WGS sequence"/>
</dbReference>
<proteinExistence type="predicted"/>
<dbReference type="EMBL" id="LUEZ02000044">
    <property type="protein sequence ID" value="RDB24409.1"/>
    <property type="molecule type" value="Genomic_DNA"/>
</dbReference>
<sequence length="74" mass="8481">MNCSPRPSTIWELYLLTGQSAGWQVRLRPFMIHPLFPGESVKQHSDLINSQMTILFGAGVVDVYKHVTYFAHFD</sequence>
<reference evidence="1" key="1">
    <citation type="submission" date="2018-04" db="EMBL/GenBank/DDBJ databases">
        <title>Whole genome sequencing of Hypsizygus marmoreus.</title>
        <authorList>
            <person name="Choi I.-G."/>
            <person name="Min B."/>
            <person name="Kim J.-G."/>
            <person name="Kim S."/>
            <person name="Oh Y.-L."/>
            <person name="Kong W.-S."/>
            <person name="Park H."/>
            <person name="Jeong J."/>
            <person name="Song E.-S."/>
        </authorList>
    </citation>
    <scope>NUCLEOTIDE SEQUENCE [LARGE SCALE GENOMIC DNA]</scope>
    <source>
        <strain evidence="1">51987-8</strain>
    </source>
</reference>
<accession>A0A369JQ72</accession>
<dbReference type="InParanoid" id="A0A369JQ72"/>
<organism evidence="1 2">
    <name type="scientific">Hypsizygus marmoreus</name>
    <name type="common">White beech mushroom</name>
    <name type="synonym">Agaricus marmoreus</name>
    <dbReference type="NCBI Taxonomy" id="39966"/>
    <lineage>
        <taxon>Eukaryota</taxon>
        <taxon>Fungi</taxon>
        <taxon>Dikarya</taxon>
        <taxon>Basidiomycota</taxon>
        <taxon>Agaricomycotina</taxon>
        <taxon>Agaricomycetes</taxon>
        <taxon>Agaricomycetidae</taxon>
        <taxon>Agaricales</taxon>
        <taxon>Tricholomatineae</taxon>
        <taxon>Lyophyllaceae</taxon>
        <taxon>Hypsizygus</taxon>
    </lineage>
</organism>
<name>A0A369JQ72_HYPMA</name>
<dbReference type="AlphaFoldDB" id="A0A369JQ72"/>